<dbReference type="InterPro" id="IPR014732">
    <property type="entry name" value="OMPdecase"/>
</dbReference>
<feature type="active site" description="Proton donor" evidence="9">
    <location>
        <position position="60"/>
    </location>
</feature>
<reference evidence="14 15" key="1">
    <citation type="submission" date="2018-06" db="EMBL/GenBank/DDBJ databases">
        <title>Extensive metabolic versatility and redundancy in microbially diverse, dynamic hydrothermal sediments.</title>
        <authorList>
            <person name="Dombrowski N."/>
            <person name="Teske A."/>
            <person name="Baker B.J."/>
        </authorList>
    </citation>
    <scope>NUCLEOTIDE SEQUENCE [LARGE SCALE GENOMIC DNA]</scope>
    <source>
        <strain evidence="14">B36_G15</strain>
    </source>
</reference>
<dbReference type="HAMAP" id="MF_01200_B">
    <property type="entry name" value="OMPdecase_type1_B"/>
    <property type="match status" value="1"/>
</dbReference>
<feature type="binding site" evidence="9 11">
    <location>
        <position position="214"/>
    </location>
    <ligand>
        <name>substrate</name>
    </ligand>
</feature>
<evidence type="ECO:0000256" key="9">
    <source>
        <dbReference type="HAMAP-Rule" id="MF_01200"/>
    </source>
</evidence>
<dbReference type="EMBL" id="QNBE01000036">
    <property type="protein sequence ID" value="RKX70530.1"/>
    <property type="molecule type" value="Genomic_DNA"/>
</dbReference>
<dbReference type="GO" id="GO:0004590">
    <property type="term" value="F:orotidine-5'-phosphate decarboxylase activity"/>
    <property type="evidence" value="ECO:0007669"/>
    <property type="project" value="UniProtKB-UniRule"/>
</dbReference>
<dbReference type="InterPro" id="IPR013785">
    <property type="entry name" value="Aldolase_TIM"/>
</dbReference>
<feature type="binding site" evidence="9 11">
    <location>
        <position position="185"/>
    </location>
    <ligand>
        <name>substrate</name>
    </ligand>
</feature>
<evidence type="ECO:0000256" key="10">
    <source>
        <dbReference type="PIRSR" id="PIRSR614732-1"/>
    </source>
</evidence>
<evidence type="ECO:0000256" key="11">
    <source>
        <dbReference type="PIRSR" id="PIRSR614732-2"/>
    </source>
</evidence>
<comment type="catalytic activity">
    <reaction evidence="7 9 12">
        <text>orotidine 5'-phosphate + H(+) = UMP + CO2</text>
        <dbReference type="Rhea" id="RHEA:11596"/>
        <dbReference type="ChEBI" id="CHEBI:15378"/>
        <dbReference type="ChEBI" id="CHEBI:16526"/>
        <dbReference type="ChEBI" id="CHEBI:57538"/>
        <dbReference type="ChEBI" id="CHEBI:57865"/>
        <dbReference type="EC" id="4.1.1.23"/>
    </reaction>
</comment>
<protein>
    <recommendedName>
        <fullName evidence="9">Orotidine 5'-phosphate decarboxylase</fullName>
        <ecNumber evidence="9">4.1.1.23</ecNumber>
    </recommendedName>
    <alternativeName>
        <fullName evidence="9">OMP decarboxylase</fullName>
        <shortName evidence="9">OMPDCase</shortName>
        <shortName evidence="9">OMPdecase</shortName>
    </alternativeName>
</protein>
<evidence type="ECO:0000313" key="15">
    <source>
        <dbReference type="Proteomes" id="UP000268469"/>
    </source>
</evidence>
<dbReference type="NCBIfam" id="NF001273">
    <property type="entry name" value="PRK00230.1"/>
    <property type="match status" value="1"/>
</dbReference>
<dbReference type="AlphaFoldDB" id="A0A660SKP8"/>
<dbReference type="NCBIfam" id="TIGR01740">
    <property type="entry name" value="pyrF"/>
    <property type="match status" value="1"/>
</dbReference>
<comment type="caution">
    <text evidence="9">Lacks conserved residue(s) required for the propagation of feature annotation.</text>
</comment>
<evidence type="ECO:0000256" key="3">
    <source>
        <dbReference type="ARBA" id="ARBA00011738"/>
    </source>
</evidence>
<keyword evidence="6 9" id="KW-0456">Lyase</keyword>
<feature type="active site" description="For OMPdecase activity" evidence="10">
    <location>
        <position position="63"/>
    </location>
</feature>
<dbReference type="Pfam" id="PF00215">
    <property type="entry name" value="OMPdecase"/>
    <property type="match status" value="1"/>
</dbReference>
<evidence type="ECO:0000256" key="6">
    <source>
        <dbReference type="ARBA" id="ARBA00023239"/>
    </source>
</evidence>
<proteinExistence type="inferred from homology"/>
<sequence>MIDRIIVALDLKDRKRIEELVDKLTMISFFKIGSVPFTLFGPELVAYLKGKNKRVFLDLKFHDIPSTVAGACEAAVRLGVDMVNLHTLGGFEMMERALEAVLIASKNLNRPKPILLGVTILTSIDEASFNDLFGPMEYSLHEKIISLARLAQSAGLDGVVSSVDRVAPIKAACGKDFIVVTPGVRPKGFEVGDHAKVFTPKEAFAVGSDYIVIGRPITRADNPIRVVDQIIKELE</sequence>
<feature type="binding site" evidence="9 11">
    <location>
        <position position="122"/>
    </location>
    <ligand>
        <name>substrate</name>
    </ligand>
</feature>
<name>A0A660SKP8_UNCW3</name>
<dbReference type="PROSITE" id="PS00156">
    <property type="entry name" value="OMPDECASE"/>
    <property type="match status" value="1"/>
</dbReference>
<dbReference type="SUPFAM" id="SSF51366">
    <property type="entry name" value="Ribulose-phoshate binding barrel"/>
    <property type="match status" value="1"/>
</dbReference>
<dbReference type="Proteomes" id="UP000268469">
    <property type="component" value="Unassembled WGS sequence"/>
</dbReference>
<dbReference type="InterPro" id="IPR047596">
    <property type="entry name" value="OMPdecase_bac"/>
</dbReference>
<dbReference type="GO" id="GO:0005829">
    <property type="term" value="C:cytosol"/>
    <property type="evidence" value="ECO:0007669"/>
    <property type="project" value="TreeGrafter"/>
</dbReference>
<dbReference type="SMART" id="SM00934">
    <property type="entry name" value="OMPdecase"/>
    <property type="match status" value="1"/>
</dbReference>
<dbReference type="InterPro" id="IPR018089">
    <property type="entry name" value="OMPdecase_AS"/>
</dbReference>
<dbReference type="InterPro" id="IPR011060">
    <property type="entry name" value="RibuloseP-bd_barrel"/>
</dbReference>
<evidence type="ECO:0000259" key="13">
    <source>
        <dbReference type="SMART" id="SM00934"/>
    </source>
</evidence>
<evidence type="ECO:0000256" key="2">
    <source>
        <dbReference type="ARBA" id="ARBA00004861"/>
    </source>
</evidence>
<comment type="subunit">
    <text evidence="3 9">Homodimer.</text>
</comment>
<comment type="function">
    <text evidence="1 9">Catalyzes the decarboxylation of orotidine 5'-monophosphate (OMP) to uridine 5'-monophosphate (UMP).</text>
</comment>
<comment type="similarity">
    <text evidence="8 9">Belongs to the OMP decarboxylase family. Type 1 subfamily.</text>
</comment>
<comment type="pathway">
    <text evidence="2 9 12">Pyrimidine metabolism; UMP biosynthesis via de novo pathway; UMP from orotate: step 2/2.</text>
</comment>
<accession>A0A660SKP8</accession>
<feature type="binding site" evidence="9 11">
    <location>
        <position position="10"/>
    </location>
    <ligand>
        <name>substrate</name>
    </ligand>
</feature>
<evidence type="ECO:0000256" key="4">
    <source>
        <dbReference type="ARBA" id="ARBA00022793"/>
    </source>
</evidence>
<feature type="binding site" evidence="9 11">
    <location>
        <position position="31"/>
    </location>
    <ligand>
        <name>substrate</name>
    </ligand>
</feature>
<evidence type="ECO:0000256" key="1">
    <source>
        <dbReference type="ARBA" id="ARBA00002356"/>
    </source>
</evidence>
<evidence type="ECO:0000256" key="5">
    <source>
        <dbReference type="ARBA" id="ARBA00022975"/>
    </source>
</evidence>
<feature type="domain" description="Orotidine 5'-phosphate decarboxylase" evidence="13">
    <location>
        <begin position="4"/>
        <end position="230"/>
    </location>
</feature>
<dbReference type="EC" id="4.1.1.23" evidence="9"/>
<evidence type="ECO:0000256" key="8">
    <source>
        <dbReference type="ARBA" id="ARBA00061012"/>
    </source>
</evidence>
<dbReference type="GO" id="GO:0044205">
    <property type="term" value="P:'de novo' UMP biosynthetic process"/>
    <property type="evidence" value="ECO:0007669"/>
    <property type="project" value="UniProtKB-UniRule"/>
</dbReference>
<feature type="binding site" evidence="9 11">
    <location>
        <position position="215"/>
    </location>
    <ligand>
        <name>substrate</name>
    </ligand>
</feature>
<comment type="caution">
    <text evidence="14">The sequence shown here is derived from an EMBL/GenBank/DDBJ whole genome shotgun (WGS) entry which is preliminary data.</text>
</comment>
<evidence type="ECO:0000256" key="12">
    <source>
        <dbReference type="RuleBase" id="RU000512"/>
    </source>
</evidence>
<organism evidence="14 15">
    <name type="scientific">candidate division WOR-3 bacterium</name>
    <dbReference type="NCBI Taxonomy" id="2052148"/>
    <lineage>
        <taxon>Bacteria</taxon>
        <taxon>Bacteria division WOR-3</taxon>
    </lineage>
</organism>
<dbReference type="GO" id="GO:0006207">
    <property type="term" value="P:'de novo' pyrimidine nucleobase biosynthetic process"/>
    <property type="evidence" value="ECO:0007669"/>
    <property type="project" value="InterPro"/>
</dbReference>
<feature type="active site" description="For OMPdecase activity" evidence="10">
    <location>
        <position position="58"/>
    </location>
</feature>
<evidence type="ECO:0000313" key="14">
    <source>
        <dbReference type="EMBL" id="RKX70530.1"/>
    </source>
</evidence>
<keyword evidence="4 9" id="KW-0210">Decarboxylase</keyword>
<gene>
    <name evidence="9" type="primary">pyrF</name>
    <name evidence="14" type="ORF">DRP53_04630</name>
</gene>
<feature type="binding site" evidence="9">
    <location>
        <begin position="58"/>
        <end position="67"/>
    </location>
    <ligand>
        <name>substrate</name>
    </ligand>
</feature>
<keyword evidence="5 9" id="KW-0665">Pyrimidine biosynthesis</keyword>
<dbReference type="InterPro" id="IPR001754">
    <property type="entry name" value="OMPdeCOase_dom"/>
</dbReference>
<dbReference type="Gene3D" id="3.20.20.70">
    <property type="entry name" value="Aldolase class I"/>
    <property type="match status" value="1"/>
</dbReference>
<dbReference type="UniPathway" id="UPA00070">
    <property type="reaction ID" value="UER00120"/>
</dbReference>
<dbReference type="PANTHER" id="PTHR32119:SF2">
    <property type="entry name" value="OROTIDINE 5'-PHOSPHATE DECARBOXYLASE"/>
    <property type="match status" value="1"/>
</dbReference>
<dbReference type="PANTHER" id="PTHR32119">
    <property type="entry name" value="OROTIDINE 5'-PHOSPHATE DECARBOXYLASE"/>
    <property type="match status" value="1"/>
</dbReference>
<feature type="active site" description="For OMPdecase activity" evidence="10">
    <location>
        <position position="60"/>
    </location>
</feature>
<dbReference type="FunFam" id="3.20.20.70:FF:000015">
    <property type="entry name" value="Orotidine 5'-phosphate decarboxylase"/>
    <property type="match status" value="1"/>
</dbReference>
<dbReference type="CDD" id="cd04725">
    <property type="entry name" value="OMP_decarboxylase_like"/>
    <property type="match status" value="1"/>
</dbReference>
<evidence type="ECO:0000256" key="7">
    <source>
        <dbReference type="ARBA" id="ARBA00049157"/>
    </source>
</evidence>